<gene>
    <name evidence="1" type="ORF">AVDCRST_MAG70-1878</name>
</gene>
<reference evidence="1" key="1">
    <citation type="submission" date="2020-02" db="EMBL/GenBank/DDBJ databases">
        <authorList>
            <person name="Meier V. D."/>
        </authorList>
    </citation>
    <scope>NUCLEOTIDE SEQUENCE</scope>
    <source>
        <strain evidence="1">AVDCRST_MAG70</strain>
    </source>
</reference>
<accession>A0A6J4V3L8</accession>
<name>A0A6J4V3L8_9BACT</name>
<protein>
    <submittedName>
        <fullName evidence="1">Uncharacterized protein</fullName>
    </submittedName>
</protein>
<organism evidence="1">
    <name type="scientific">uncultured Thermomicrobiales bacterium</name>
    <dbReference type="NCBI Taxonomy" id="1645740"/>
    <lineage>
        <taxon>Bacteria</taxon>
        <taxon>Pseudomonadati</taxon>
        <taxon>Thermomicrobiota</taxon>
        <taxon>Thermomicrobia</taxon>
        <taxon>Thermomicrobiales</taxon>
        <taxon>environmental samples</taxon>
    </lineage>
</organism>
<proteinExistence type="predicted"/>
<dbReference type="AlphaFoldDB" id="A0A6J4V3L8"/>
<sequence length="38" mass="4298">MNAGTMPTMRAMMLSSRVHHQWTILHTDVTRDRAGETG</sequence>
<evidence type="ECO:0000313" key="1">
    <source>
        <dbReference type="EMBL" id="CAA9563811.1"/>
    </source>
</evidence>
<dbReference type="EMBL" id="CADCWH010000300">
    <property type="protein sequence ID" value="CAA9563811.1"/>
    <property type="molecule type" value="Genomic_DNA"/>
</dbReference>